<evidence type="ECO:0000313" key="1">
    <source>
        <dbReference type="EMBL" id="SPE19004.1"/>
    </source>
</evidence>
<reference evidence="2" key="1">
    <citation type="submission" date="2018-02" db="EMBL/GenBank/DDBJ databases">
        <authorList>
            <person name="Hausmann B."/>
        </authorList>
    </citation>
    <scope>NUCLEOTIDE SEQUENCE [LARGE SCALE GENOMIC DNA]</scope>
    <source>
        <strain evidence="2">Peat soil MAG SbA5</strain>
    </source>
</reference>
<dbReference type="AlphaFoldDB" id="A0A2N9L7F9"/>
<proteinExistence type="predicted"/>
<name>A0A2N9L7F9_9BACT</name>
<dbReference type="Proteomes" id="UP000239735">
    <property type="component" value="Unassembled WGS sequence"/>
</dbReference>
<sequence>MNLRLVTVFEGLSVVFGSSISGMAVSPVSGSY</sequence>
<evidence type="ECO:0000313" key="2">
    <source>
        <dbReference type="Proteomes" id="UP000239735"/>
    </source>
</evidence>
<gene>
    <name evidence="1" type="ORF">SBA5_180037</name>
</gene>
<organism evidence="1 2">
    <name type="scientific">Candidatus Sulfuritelmatomonas gaucii</name>
    <dbReference type="NCBI Taxonomy" id="2043161"/>
    <lineage>
        <taxon>Bacteria</taxon>
        <taxon>Pseudomonadati</taxon>
        <taxon>Acidobacteriota</taxon>
        <taxon>Terriglobia</taxon>
        <taxon>Terriglobales</taxon>
        <taxon>Acidobacteriaceae</taxon>
        <taxon>Candidatus Sulfuritelmatomonas</taxon>
    </lineage>
</organism>
<accession>A0A2N9L7F9</accession>
<protein>
    <submittedName>
        <fullName evidence="1">Uncharacterized protein</fullName>
    </submittedName>
</protein>
<dbReference type="EMBL" id="OKRB01000073">
    <property type="protein sequence ID" value="SPE19004.1"/>
    <property type="molecule type" value="Genomic_DNA"/>
</dbReference>